<dbReference type="AlphaFoldDB" id="A0A178MKB1"/>
<organism evidence="1 2">
    <name type="scientific">Paramagnetospirillum marisnigri</name>
    <dbReference type="NCBI Taxonomy" id="1285242"/>
    <lineage>
        <taxon>Bacteria</taxon>
        <taxon>Pseudomonadati</taxon>
        <taxon>Pseudomonadota</taxon>
        <taxon>Alphaproteobacteria</taxon>
        <taxon>Rhodospirillales</taxon>
        <taxon>Magnetospirillaceae</taxon>
        <taxon>Paramagnetospirillum</taxon>
    </lineage>
</organism>
<keyword evidence="2" id="KW-1185">Reference proteome</keyword>
<protein>
    <submittedName>
        <fullName evidence="1">Uncharacterized protein</fullName>
    </submittedName>
</protein>
<gene>
    <name evidence="1" type="ORF">A6A04_03095</name>
</gene>
<dbReference type="EMBL" id="LWQT01000066">
    <property type="protein sequence ID" value="OAN49120.1"/>
    <property type="molecule type" value="Genomic_DNA"/>
</dbReference>
<comment type="caution">
    <text evidence="1">The sequence shown here is derived from an EMBL/GenBank/DDBJ whole genome shotgun (WGS) entry which is preliminary data.</text>
</comment>
<sequence>MKMQVCLTCDKRAECRVPKDFARFQRVYDHLQAHDGLEFLRQRLRVFLHINHCIAEGEMDLIHNMVVEHFGPEHEHVNAWGIPDDARQHMIELRRHSA</sequence>
<dbReference type="Proteomes" id="UP000078428">
    <property type="component" value="Unassembled WGS sequence"/>
</dbReference>
<proteinExistence type="predicted"/>
<accession>A0A178MKB1</accession>
<evidence type="ECO:0000313" key="2">
    <source>
        <dbReference type="Proteomes" id="UP000078428"/>
    </source>
</evidence>
<name>A0A178MKB1_9PROT</name>
<reference evidence="1 2" key="1">
    <citation type="submission" date="2016-04" db="EMBL/GenBank/DDBJ databases">
        <title>Draft genome sequence of freshwater magnetotactic bacteria Magnetospirillum marisnigri SP-1 and Magnetospirillum moscoviense BB-1.</title>
        <authorList>
            <person name="Koziaeva V."/>
            <person name="Dziuba M.V."/>
            <person name="Ivanov T.M."/>
            <person name="Kuznetsov B."/>
            <person name="Grouzdev D.S."/>
        </authorList>
    </citation>
    <scope>NUCLEOTIDE SEQUENCE [LARGE SCALE GENOMIC DNA]</scope>
    <source>
        <strain evidence="1 2">SP-1</strain>
    </source>
</reference>
<evidence type="ECO:0000313" key="1">
    <source>
        <dbReference type="EMBL" id="OAN49120.1"/>
    </source>
</evidence>